<keyword evidence="1" id="KW-0645">Protease</keyword>
<reference evidence="5" key="1">
    <citation type="submission" date="2021-03" db="EMBL/GenBank/DDBJ databases">
        <title>Proteiniclasticum marinus sp. nov., isolated from tidal flat sediment.</title>
        <authorList>
            <person name="Namirimu T."/>
            <person name="Yang J.-A."/>
            <person name="Yang S.-H."/>
            <person name="Kim Y.-J."/>
            <person name="Kwon K.K."/>
        </authorList>
    </citation>
    <scope>NUCLEOTIDE SEQUENCE</scope>
    <source>
        <strain evidence="5">SCR006</strain>
    </source>
</reference>
<proteinExistence type="predicted"/>
<evidence type="ECO:0000313" key="6">
    <source>
        <dbReference type="Proteomes" id="UP000664218"/>
    </source>
</evidence>
<accession>A0A939H4I1</accession>
<dbReference type="GO" id="GO:0008234">
    <property type="term" value="F:cysteine-type peptidase activity"/>
    <property type="evidence" value="ECO:0007669"/>
    <property type="project" value="UniProtKB-KW"/>
</dbReference>
<feature type="active site" description="Proton donor/acceptor" evidence="4">
    <location>
        <position position="129"/>
    </location>
</feature>
<keyword evidence="2" id="KW-0378">Hydrolase</keyword>
<evidence type="ECO:0000313" key="5">
    <source>
        <dbReference type="EMBL" id="MBO1264009.1"/>
    </source>
</evidence>
<organism evidence="5 6">
    <name type="scientific">Proteiniclasticum aestuarii</name>
    <dbReference type="NCBI Taxonomy" id="2817862"/>
    <lineage>
        <taxon>Bacteria</taxon>
        <taxon>Bacillati</taxon>
        <taxon>Bacillota</taxon>
        <taxon>Clostridia</taxon>
        <taxon>Eubacteriales</taxon>
        <taxon>Clostridiaceae</taxon>
        <taxon>Proteiniclasticum</taxon>
    </lineage>
</organism>
<evidence type="ECO:0000256" key="1">
    <source>
        <dbReference type="ARBA" id="ARBA00022670"/>
    </source>
</evidence>
<keyword evidence="3" id="KW-0788">Thiol protease</keyword>
<dbReference type="InterPro" id="IPR042007">
    <property type="entry name" value="Sortase_A"/>
</dbReference>
<feature type="active site" description="Acyl-thioester intermediate" evidence="4">
    <location>
        <position position="195"/>
    </location>
</feature>
<dbReference type="EMBL" id="JAFNJU010000002">
    <property type="protein sequence ID" value="MBO1264009.1"/>
    <property type="molecule type" value="Genomic_DNA"/>
</dbReference>
<name>A0A939H4I1_9CLOT</name>
<evidence type="ECO:0000256" key="3">
    <source>
        <dbReference type="ARBA" id="ARBA00022807"/>
    </source>
</evidence>
<dbReference type="SUPFAM" id="SSF63817">
    <property type="entry name" value="Sortase"/>
    <property type="match status" value="1"/>
</dbReference>
<evidence type="ECO:0000256" key="4">
    <source>
        <dbReference type="PIRSR" id="PIRSR605754-1"/>
    </source>
</evidence>
<dbReference type="RefSeq" id="WP_207598532.1">
    <property type="nucleotide sequence ID" value="NZ_JAFNJU010000002.1"/>
</dbReference>
<dbReference type="InterPro" id="IPR023365">
    <property type="entry name" value="Sortase_dom-sf"/>
</dbReference>
<dbReference type="NCBIfam" id="TIGR01076">
    <property type="entry name" value="sortase_fam"/>
    <property type="match status" value="1"/>
</dbReference>
<keyword evidence="6" id="KW-1185">Reference proteome</keyword>
<sequence>MKKIFAILLIVLGFVLIFSPKVKDEVVEKTVKDTVEVVETITPEEIKVNEENEEAEFDFSIVEDISVTGTLMDSAKINTDLLIGQLVIPSVDMNIPIFRGINNANLLAGSATMRRDQKLGVGNYPLAGHYMKDKNVLFGSLMDVQEGAVIRMTDKETIYEYVAYDVLLVPDTAVYIIDDAEADKRGKPIVSLMTCYYSSSTGKRYFVMGELVDTYPYTKEAFHAE</sequence>
<dbReference type="Pfam" id="PF04203">
    <property type="entry name" value="Sortase"/>
    <property type="match status" value="1"/>
</dbReference>
<dbReference type="CDD" id="cd06165">
    <property type="entry name" value="Sortase_A"/>
    <property type="match status" value="1"/>
</dbReference>
<dbReference type="InterPro" id="IPR005754">
    <property type="entry name" value="Sortase"/>
</dbReference>
<evidence type="ECO:0000256" key="2">
    <source>
        <dbReference type="ARBA" id="ARBA00022801"/>
    </source>
</evidence>
<gene>
    <name evidence="5" type="ORF">J3A84_02995</name>
</gene>
<dbReference type="GO" id="GO:0006508">
    <property type="term" value="P:proteolysis"/>
    <property type="evidence" value="ECO:0007669"/>
    <property type="project" value="UniProtKB-KW"/>
</dbReference>
<dbReference type="Proteomes" id="UP000664218">
    <property type="component" value="Unassembled WGS sequence"/>
</dbReference>
<dbReference type="Gene3D" id="2.40.260.10">
    <property type="entry name" value="Sortase"/>
    <property type="match status" value="1"/>
</dbReference>
<comment type="caution">
    <text evidence="5">The sequence shown here is derived from an EMBL/GenBank/DDBJ whole genome shotgun (WGS) entry which is preliminary data.</text>
</comment>
<dbReference type="AlphaFoldDB" id="A0A939H4I1"/>
<protein>
    <submittedName>
        <fullName evidence="5">Class A sortase</fullName>
    </submittedName>
</protein>